<feature type="compositionally biased region" description="Basic and acidic residues" evidence="1">
    <location>
        <begin position="694"/>
        <end position="707"/>
    </location>
</feature>
<keyword evidence="4" id="KW-1185">Reference proteome</keyword>
<feature type="region of interest" description="Disordered" evidence="1">
    <location>
        <begin position="281"/>
        <end position="302"/>
    </location>
</feature>
<feature type="compositionally biased region" description="Basic and acidic residues" evidence="1">
    <location>
        <begin position="660"/>
        <end position="673"/>
    </location>
</feature>
<dbReference type="Pfam" id="PF09346">
    <property type="entry name" value="SMI1_KNR4"/>
    <property type="match status" value="1"/>
</dbReference>
<sequence>MPCLVYPSHPHRRYATATKDLHITTSMSFFQSISSFFARPAGGGRDNEFSLPTTKYDNASDSAGPSRRGNYAATPAGGDSDPYTRNGNNPTSRYPPLSHTFHRLRNTLFDGFPELVDSLNAPVYSSQLAEVEQQLGCPLPPPVRESFLTADGQDMDAGAGGIFYGLYLLPLDEVMREWHFWRQAEADPRTGANPAVLATMASIPPQWVKSQYACRGWLPLLSDTSGNYVGVDLDPGPGGAWGQTIIFGRDFDRKCVVWRGEGEGGWANFVASFVDELESGDGWEADKGSDDEEELGYESYSGGGRYGESGTVAPKLAGQYKGWNTLEAWWDKSVKKWDELGLGMDVAAIERGLEEARRLTEGKGKERGGREGVDFEGIRSDQRTAEADIPVLSPRPDMPSTPTPGDNESLLPPSSPDVNSVPRILHPSHSPMRTITPLASTAEHPLKTDFLSPPARKSSKGPKRPAPPAVTQIDLPTRADVQAAQAVARAEASGLRGGWVMNLDTSVGSAHRRTLSPTHRVSPSMDAEMVDIDLEGGRQESFGTAAMTAQELEKQREEDRLSMAGVEHRRDSRSPVLLGSSRSPSPLAVNPSAEVPAQDTARSSPSSVSTQKGPGSRVQSPVSASGSQSPSFANLASSSVRRPPPVGAFSESPRILSPSETEREVIRGPEARRRSSAIAPPPLSRENSLPIRSMSRENSMRSSDSHDVLLAPATPPIGSDSPPSKLNGNSGAAAFTDEPKSVVNDNDLVDGLEEVHL</sequence>
<dbReference type="PANTHER" id="PTHR47432">
    <property type="entry name" value="CELL WALL ASSEMBLY REGULATOR SMI1"/>
    <property type="match status" value="1"/>
</dbReference>
<feature type="compositionally biased region" description="Acidic residues" evidence="1">
    <location>
        <begin position="281"/>
        <end position="296"/>
    </location>
</feature>
<dbReference type="AlphaFoldDB" id="A0A427XS22"/>
<dbReference type="RefSeq" id="XP_028476070.1">
    <property type="nucleotide sequence ID" value="XM_028623137.1"/>
</dbReference>
<feature type="compositionally biased region" description="Basic and acidic residues" evidence="1">
    <location>
        <begin position="360"/>
        <end position="386"/>
    </location>
</feature>
<feature type="region of interest" description="Disordered" evidence="1">
    <location>
        <begin position="48"/>
        <end position="97"/>
    </location>
</feature>
<name>A0A427XS22_9TREE</name>
<dbReference type="SUPFAM" id="SSF160631">
    <property type="entry name" value="SMI1/KNR4-like"/>
    <property type="match status" value="1"/>
</dbReference>
<feature type="region of interest" description="Disordered" evidence="1">
    <location>
        <begin position="550"/>
        <end position="757"/>
    </location>
</feature>
<evidence type="ECO:0000313" key="4">
    <source>
        <dbReference type="Proteomes" id="UP000279236"/>
    </source>
</evidence>
<feature type="domain" description="Knr4/Smi1-like" evidence="2">
    <location>
        <begin position="122"/>
        <end position="332"/>
    </location>
</feature>
<feature type="compositionally biased region" description="Polar residues" evidence="1">
    <location>
        <begin position="721"/>
        <end position="730"/>
    </location>
</feature>
<dbReference type="InterPro" id="IPR051873">
    <property type="entry name" value="KNR4/SMI1_regulator"/>
</dbReference>
<comment type="caution">
    <text evidence="3">The sequence shown here is derived from an EMBL/GenBank/DDBJ whole genome shotgun (WGS) entry which is preliminary data.</text>
</comment>
<feature type="compositionally biased region" description="Basic and acidic residues" evidence="1">
    <location>
        <begin position="551"/>
        <end position="573"/>
    </location>
</feature>
<accession>A0A427XS22</accession>
<proteinExistence type="predicted"/>
<dbReference type="InterPro" id="IPR037883">
    <property type="entry name" value="Knr4/Smi1-like_sf"/>
</dbReference>
<protein>
    <submittedName>
        <fullName evidence="3">Cell wall assembly regulator</fullName>
    </submittedName>
</protein>
<reference evidence="3 4" key="1">
    <citation type="submission" date="2018-11" db="EMBL/GenBank/DDBJ databases">
        <title>Genome sequence of Apiotrichum porosum DSM 27194.</title>
        <authorList>
            <person name="Aliyu H."/>
            <person name="Gorte O."/>
            <person name="Ochsenreither K."/>
        </authorList>
    </citation>
    <scope>NUCLEOTIDE SEQUENCE [LARGE SCALE GENOMIC DNA]</scope>
    <source>
        <strain evidence="3 4">DSM 27194</strain>
    </source>
</reference>
<evidence type="ECO:0000259" key="2">
    <source>
        <dbReference type="SMART" id="SM00860"/>
    </source>
</evidence>
<dbReference type="Proteomes" id="UP000279236">
    <property type="component" value="Unassembled WGS sequence"/>
</dbReference>
<evidence type="ECO:0000313" key="3">
    <source>
        <dbReference type="EMBL" id="RSH81615.1"/>
    </source>
</evidence>
<dbReference type="GeneID" id="39592336"/>
<feature type="compositionally biased region" description="Polar residues" evidence="1">
    <location>
        <begin position="83"/>
        <end position="92"/>
    </location>
</feature>
<dbReference type="EMBL" id="RSCE01000006">
    <property type="protein sequence ID" value="RSH81615.1"/>
    <property type="molecule type" value="Genomic_DNA"/>
</dbReference>
<dbReference type="STRING" id="105984.A0A427XS22"/>
<evidence type="ECO:0000256" key="1">
    <source>
        <dbReference type="SAM" id="MobiDB-lite"/>
    </source>
</evidence>
<feature type="compositionally biased region" description="Low complexity" evidence="1">
    <location>
        <begin position="618"/>
        <end position="631"/>
    </location>
</feature>
<feature type="compositionally biased region" description="Acidic residues" evidence="1">
    <location>
        <begin position="747"/>
        <end position="757"/>
    </location>
</feature>
<feature type="compositionally biased region" description="Polar residues" evidence="1">
    <location>
        <begin position="600"/>
        <end position="613"/>
    </location>
</feature>
<dbReference type="GO" id="GO:0043332">
    <property type="term" value="C:mating projection tip"/>
    <property type="evidence" value="ECO:0007669"/>
    <property type="project" value="TreeGrafter"/>
</dbReference>
<dbReference type="InterPro" id="IPR018958">
    <property type="entry name" value="Knr4/Smi1-like_dom"/>
</dbReference>
<feature type="compositionally biased region" description="Polar residues" evidence="1">
    <location>
        <begin position="50"/>
        <end position="63"/>
    </location>
</feature>
<dbReference type="OrthoDB" id="2305498at2759"/>
<feature type="region of interest" description="Disordered" evidence="1">
    <location>
        <begin position="360"/>
        <end position="477"/>
    </location>
</feature>
<dbReference type="PANTHER" id="PTHR47432:SF1">
    <property type="entry name" value="CELL WALL ASSEMBLY REGULATOR SMI1"/>
    <property type="match status" value="1"/>
</dbReference>
<organism evidence="3 4">
    <name type="scientific">Apiotrichum porosum</name>
    <dbReference type="NCBI Taxonomy" id="105984"/>
    <lineage>
        <taxon>Eukaryota</taxon>
        <taxon>Fungi</taxon>
        <taxon>Dikarya</taxon>
        <taxon>Basidiomycota</taxon>
        <taxon>Agaricomycotina</taxon>
        <taxon>Tremellomycetes</taxon>
        <taxon>Trichosporonales</taxon>
        <taxon>Trichosporonaceae</taxon>
        <taxon>Apiotrichum</taxon>
    </lineage>
</organism>
<dbReference type="GO" id="GO:0070880">
    <property type="term" value="P:fungal-type cell wall beta-glucan biosynthetic process"/>
    <property type="evidence" value="ECO:0007669"/>
    <property type="project" value="TreeGrafter"/>
</dbReference>
<gene>
    <name evidence="3" type="primary">SMI1</name>
    <name evidence="3" type="ORF">EHS24_007793</name>
</gene>
<dbReference type="SMART" id="SM00860">
    <property type="entry name" value="SMI1_KNR4"/>
    <property type="match status" value="1"/>
</dbReference>